<evidence type="ECO:0000313" key="1">
    <source>
        <dbReference type="EMBL" id="ESA20545.1"/>
    </source>
</evidence>
<gene>
    <name evidence="1" type="ORF">GLOINDRAFT_18416</name>
</gene>
<organism evidence="1">
    <name type="scientific">Rhizophagus irregularis (strain DAOM 181602 / DAOM 197198 / MUCL 43194)</name>
    <name type="common">Arbuscular mycorrhizal fungus</name>
    <name type="synonym">Glomus intraradices</name>
    <dbReference type="NCBI Taxonomy" id="747089"/>
    <lineage>
        <taxon>Eukaryota</taxon>
        <taxon>Fungi</taxon>
        <taxon>Fungi incertae sedis</taxon>
        <taxon>Mucoromycota</taxon>
        <taxon>Glomeromycotina</taxon>
        <taxon>Glomeromycetes</taxon>
        <taxon>Glomerales</taxon>
        <taxon>Glomeraceae</taxon>
        <taxon>Rhizophagus</taxon>
    </lineage>
</organism>
<dbReference type="VEuPathDB" id="FungiDB:RhiirFUN_000317"/>
<protein>
    <submittedName>
        <fullName evidence="1">Uncharacterized protein</fullName>
    </submittedName>
</protein>
<reference evidence="1" key="1">
    <citation type="submission" date="2013-07" db="EMBL/GenBank/DDBJ databases">
        <title>The genome of an arbuscular mycorrhizal fungus provides insights into the evolution of the oldest plant symbiosis.</title>
        <authorList>
            <consortium name="DOE Joint Genome Institute"/>
            <person name="Tisserant E."/>
            <person name="Malbreil M."/>
            <person name="Kuo A."/>
            <person name="Kohler A."/>
            <person name="Symeonidi A."/>
            <person name="Balestrini R."/>
            <person name="Charron P."/>
            <person name="Duensing N."/>
            <person name="Frei-dit-Frey N."/>
            <person name="Gianinazzi-Pearson V."/>
            <person name="Gilbert B."/>
            <person name="Handa Y."/>
            <person name="Hijri M."/>
            <person name="Kaul R."/>
            <person name="Kawaguchi M."/>
            <person name="Krajinski F."/>
            <person name="Lammers P."/>
            <person name="Lapierre D."/>
            <person name="Masclaux F.G."/>
            <person name="Murat C."/>
            <person name="Morin E."/>
            <person name="Ndikumana S."/>
            <person name="Pagni M."/>
            <person name="Petitpierre D."/>
            <person name="Requena N."/>
            <person name="Rosikiewicz P."/>
            <person name="Riley R."/>
            <person name="Saito K."/>
            <person name="San Clemente H."/>
            <person name="Shapiro H."/>
            <person name="van Tuinen D."/>
            <person name="Becard G."/>
            <person name="Bonfante P."/>
            <person name="Paszkowski U."/>
            <person name="Shachar-Hill Y."/>
            <person name="Young J.P."/>
            <person name="Sanders I.R."/>
            <person name="Henrissat B."/>
            <person name="Rensing S.A."/>
            <person name="Grigoriev I.V."/>
            <person name="Corradi N."/>
            <person name="Roux C."/>
            <person name="Martin F."/>
        </authorList>
    </citation>
    <scope>NUCLEOTIDE SEQUENCE</scope>
    <source>
        <strain evidence="1">DAOM 197198</strain>
    </source>
</reference>
<dbReference type="EMBL" id="KI277229">
    <property type="protein sequence ID" value="ESA20545.1"/>
    <property type="molecule type" value="Genomic_DNA"/>
</dbReference>
<dbReference type="HOGENOM" id="CLU_1548441_0_0_1"/>
<proteinExistence type="predicted"/>
<name>U9UJK9_RHIID</name>
<dbReference type="AlphaFoldDB" id="U9UJK9"/>
<sequence>MPVKISTILYISEYKEKTSSGYLLKTMLFVKPKEGQILSILNSKICKGNNGELDLILTSVSVLNIAPEDLPTYQITAVGIASASNTAIISELGVQVECTISNYISKEKAVEIPVVLFHPSGSRFTNQTMTIQRNSSIFFSGALSLIEDKLYLELQNSSFIRINTSSEKQMPWSLKSTQTSISTSTNTASRHFYKAYFFL</sequence>
<accession>U9UJK9</accession>